<dbReference type="Proteomes" id="UP000184404">
    <property type="component" value="Unassembled WGS sequence"/>
</dbReference>
<reference evidence="2 3" key="1">
    <citation type="submission" date="2016-11" db="EMBL/GenBank/DDBJ databases">
        <authorList>
            <person name="Jaros S."/>
            <person name="Januszkiewicz K."/>
            <person name="Wedrychowicz H."/>
        </authorList>
    </citation>
    <scope>NUCLEOTIDE SEQUENCE [LARGE SCALE GENOMIC DNA]</scope>
    <source>
        <strain evidence="2 3">DSM 10502</strain>
    </source>
</reference>
<dbReference type="AlphaFoldDB" id="A0A1M4V0Y2"/>
<dbReference type="EMBL" id="FQUG01000003">
    <property type="protein sequence ID" value="SHE62636.1"/>
    <property type="molecule type" value="Genomic_DNA"/>
</dbReference>
<evidence type="ECO:0000313" key="3">
    <source>
        <dbReference type="Proteomes" id="UP000184404"/>
    </source>
</evidence>
<keyword evidence="1" id="KW-0812">Transmembrane</keyword>
<gene>
    <name evidence="2" type="ORF">SAMN02745190_00845</name>
</gene>
<feature type="transmembrane region" description="Helical" evidence="1">
    <location>
        <begin position="7"/>
        <end position="30"/>
    </location>
</feature>
<dbReference type="STRING" id="1123243.SAMN02745190_00845"/>
<keyword evidence="1" id="KW-0472">Membrane</keyword>
<protein>
    <submittedName>
        <fullName evidence="2">Uncharacterized protein</fullName>
    </submittedName>
</protein>
<keyword evidence="1" id="KW-1133">Transmembrane helix</keyword>
<dbReference type="RefSeq" id="WP_268793925.1">
    <property type="nucleotide sequence ID" value="NZ_FQUG01000003.1"/>
</dbReference>
<sequence length="40" mass="4135">MRFKEFLSGLALGFGGGFFIGFITAVYAAVTLFGTAAMPG</sequence>
<evidence type="ECO:0000313" key="2">
    <source>
        <dbReference type="EMBL" id="SHE62636.1"/>
    </source>
</evidence>
<accession>A0A1M4V0Y2</accession>
<keyword evidence="3" id="KW-1185">Reference proteome</keyword>
<name>A0A1M4V0Y2_9FIRM</name>
<organism evidence="2 3">
    <name type="scientific">Schwartzia succinivorans DSM 10502</name>
    <dbReference type="NCBI Taxonomy" id="1123243"/>
    <lineage>
        <taxon>Bacteria</taxon>
        <taxon>Bacillati</taxon>
        <taxon>Bacillota</taxon>
        <taxon>Negativicutes</taxon>
        <taxon>Selenomonadales</taxon>
        <taxon>Selenomonadaceae</taxon>
        <taxon>Schwartzia</taxon>
    </lineage>
</organism>
<proteinExistence type="predicted"/>
<evidence type="ECO:0000256" key="1">
    <source>
        <dbReference type="SAM" id="Phobius"/>
    </source>
</evidence>